<sequence>MYNLDKGQKIDIELEKYVAPVPKKSMTMKERIDKAKTKLSEKNHKKLN</sequence>
<protein>
    <submittedName>
        <fullName evidence="2">Uncharacterized protein</fullName>
    </submittedName>
</protein>
<evidence type="ECO:0000256" key="1">
    <source>
        <dbReference type="SAM" id="MobiDB-lite"/>
    </source>
</evidence>
<geneLocation type="plasmid" evidence="2 3">
    <name>pEPSC1</name>
</geneLocation>
<gene>
    <name evidence="2" type="ORF">LLC_26490</name>
</gene>
<feature type="compositionally biased region" description="Basic and acidic residues" evidence="1">
    <location>
        <begin position="28"/>
        <end position="42"/>
    </location>
</feature>
<name>A0AAD1K5G3_LACLC</name>
<keyword evidence="2" id="KW-0614">Plasmid</keyword>
<dbReference type="AlphaFoldDB" id="A0AAD1K5G3"/>
<dbReference type="EMBL" id="AP024223">
    <property type="protein sequence ID" value="BCO07409.1"/>
    <property type="molecule type" value="Genomic_DNA"/>
</dbReference>
<evidence type="ECO:0000313" key="2">
    <source>
        <dbReference type="EMBL" id="BCO07409.1"/>
    </source>
</evidence>
<reference evidence="2 3" key="1">
    <citation type="submission" date="2020-12" db="EMBL/GenBank/DDBJ databases">
        <title>Complete genome sequence of lactococcus lactis subsp. cremoris strain EPSC and strain G3-2.</title>
        <authorList>
            <person name="Kita K."/>
            <person name="Ishikawa S."/>
        </authorList>
    </citation>
    <scope>NUCLEOTIDE SEQUENCE [LARGE SCALE GENOMIC DNA]</scope>
    <source>
        <strain evidence="2 3">EPSC</strain>
        <plasmid evidence="2 3">pEPSC1</plasmid>
    </source>
</reference>
<proteinExistence type="predicted"/>
<organism evidence="2 3">
    <name type="scientific">Lactococcus lactis subsp. cremoris</name>
    <name type="common">Streptococcus cremoris</name>
    <dbReference type="NCBI Taxonomy" id="1359"/>
    <lineage>
        <taxon>Bacteria</taxon>
        <taxon>Bacillati</taxon>
        <taxon>Bacillota</taxon>
        <taxon>Bacilli</taxon>
        <taxon>Lactobacillales</taxon>
        <taxon>Streptococcaceae</taxon>
        <taxon>Lactococcus</taxon>
    </lineage>
</organism>
<evidence type="ECO:0000313" key="3">
    <source>
        <dbReference type="Proteomes" id="UP000595253"/>
    </source>
</evidence>
<dbReference type="Proteomes" id="UP000595253">
    <property type="component" value="Plasmid pEPSC1"/>
</dbReference>
<dbReference type="RefSeq" id="WP_164717663.1">
    <property type="nucleotide sequence ID" value="NZ_AP018500.1"/>
</dbReference>
<feature type="region of interest" description="Disordered" evidence="1">
    <location>
        <begin position="28"/>
        <end position="48"/>
    </location>
</feature>
<accession>A0AAD1K5G3</accession>